<name>A0ABS2V489_9ACTN</name>
<reference evidence="1 2" key="1">
    <citation type="journal article" date="2016" name="Arch. Microbiol.">
        <title>Streptomyces zhihengii sp. nov., isolated from rhizospheric soil of Psammosilene tunicoides.</title>
        <authorList>
            <person name="Huang M.J."/>
            <person name="Fei J.J."/>
            <person name="Salam N."/>
            <person name="Kim C.J."/>
            <person name="Hozzein W.N."/>
            <person name="Xiao M."/>
            <person name="Huang H.Q."/>
            <person name="Li W.J."/>
        </authorList>
    </citation>
    <scope>NUCLEOTIDE SEQUENCE [LARGE SCALE GENOMIC DNA]</scope>
    <source>
        <strain evidence="1 2">YIM T102</strain>
    </source>
</reference>
<evidence type="ECO:0000313" key="2">
    <source>
        <dbReference type="Proteomes" id="UP000664109"/>
    </source>
</evidence>
<dbReference type="EMBL" id="JAFEJA010000002">
    <property type="protein sequence ID" value="MBM9624138.1"/>
    <property type="molecule type" value="Genomic_DNA"/>
</dbReference>
<gene>
    <name evidence="1" type="ORF">JE024_36830</name>
</gene>
<protein>
    <submittedName>
        <fullName evidence="1">Uncharacterized protein</fullName>
    </submittedName>
</protein>
<comment type="caution">
    <text evidence="1">The sequence shown here is derived from an EMBL/GenBank/DDBJ whole genome shotgun (WGS) entry which is preliminary data.</text>
</comment>
<proteinExistence type="predicted"/>
<keyword evidence="2" id="KW-1185">Reference proteome</keyword>
<accession>A0ABS2V489</accession>
<evidence type="ECO:0000313" key="1">
    <source>
        <dbReference type="EMBL" id="MBM9624138.1"/>
    </source>
</evidence>
<sequence>MMNRLVREAGGPSEPAADMADLAELLRNLLAVTRREDTIVRLGGNLFDVVVTSSSFKARAAVDVMDEIQGGCGPVIEDTRDGSFYWLVPPGTAERWPQHTHAVCLGAPCRITLPSLDSTSWPSVPGPYWYRPSRSDRLVPGMPLWKTLALHQPEPTPHAAFEKRLGGTL</sequence>
<dbReference type="Proteomes" id="UP000664109">
    <property type="component" value="Unassembled WGS sequence"/>
</dbReference>
<organism evidence="1 2">
    <name type="scientific">Streptomyces zhihengii</name>
    <dbReference type="NCBI Taxonomy" id="1818004"/>
    <lineage>
        <taxon>Bacteria</taxon>
        <taxon>Bacillati</taxon>
        <taxon>Actinomycetota</taxon>
        <taxon>Actinomycetes</taxon>
        <taxon>Kitasatosporales</taxon>
        <taxon>Streptomycetaceae</taxon>
        <taxon>Streptomyces</taxon>
    </lineage>
</organism>